<dbReference type="PRINTS" id="PR00919">
    <property type="entry name" value="THERMOPTASE"/>
</dbReference>
<organism evidence="10 11">
    <name type="scientific">Peptacetobacter hominis</name>
    <dbReference type="NCBI Taxonomy" id="2743610"/>
    <lineage>
        <taxon>Bacteria</taxon>
        <taxon>Bacillati</taxon>
        <taxon>Bacillota</taxon>
        <taxon>Clostridia</taxon>
        <taxon>Peptostreptococcales</taxon>
        <taxon>Peptostreptococcaceae</taxon>
        <taxon>Peptacetobacter</taxon>
    </lineage>
</organism>
<dbReference type="InterPro" id="IPR052170">
    <property type="entry name" value="M29_Exopeptidase"/>
</dbReference>
<dbReference type="PANTHER" id="PTHR34448">
    <property type="entry name" value="AMINOPEPTIDASE"/>
    <property type="match status" value="1"/>
</dbReference>
<accession>A0A544QV08</accession>
<keyword evidence="8" id="KW-0378">Hydrolase</keyword>
<comment type="similarity">
    <text evidence="4">Belongs to the peptidase M29 family.</text>
</comment>
<gene>
    <name evidence="10" type="ORF">EXD82_05915</name>
</gene>
<evidence type="ECO:0000256" key="7">
    <source>
        <dbReference type="ARBA" id="ARBA00022723"/>
    </source>
</evidence>
<proteinExistence type="inferred from homology"/>
<evidence type="ECO:0000313" key="10">
    <source>
        <dbReference type="EMBL" id="TQQ84525.1"/>
    </source>
</evidence>
<comment type="cofactor">
    <cofactor evidence="2">
        <name>Mg(2+)</name>
        <dbReference type="ChEBI" id="CHEBI:18420"/>
    </cofactor>
</comment>
<dbReference type="GO" id="GO:0008237">
    <property type="term" value="F:metallopeptidase activity"/>
    <property type="evidence" value="ECO:0007669"/>
    <property type="project" value="UniProtKB-KW"/>
</dbReference>
<dbReference type="Gene3D" id="3.40.1830.10">
    <property type="entry name" value="Thermophilic metalloprotease (M29)"/>
    <property type="match status" value="1"/>
</dbReference>
<dbReference type="RefSeq" id="WP_142536000.1">
    <property type="nucleotide sequence ID" value="NZ_SGJB01000009.1"/>
</dbReference>
<evidence type="ECO:0000256" key="2">
    <source>
        <dbReference type="ARBA" id="ARBA00001946"/>
    </source>
</evidence>
<evidence type="ECO:0000256" key="8">
    <source>
        <dbReference type="ARBA" id="ARBA00022801"/>
    </source>
</evidence>
<evidence type="ECO:0000256" key="3">
    <source>
        <dbReference type="ARBA" id="ARBA00001947"/>
    </source>
</evidence>
<keyword evidence="9" id="KW-0482">Metalloprotease</keyword>
<sequence>MDFKRNLEKYAELSVKTGINVQPGETLLVRSPIECADFTRAAVRYAYECGAKRVHVEWSDDDCTLSTYKLAPSDSFNEYPQWQADKYTSIAEEGGSFLTVSATDPDLLKDVDPQRIADFQKASGKALKKWRSYTLTDKCKWSIVSCPTEKWAQKVYPDETPENAVKMLWDAIFKCTRADLENPVEEWKKHNLSLKEKTDFLNNADFKALHFKSDKTDLEIKLPDGHIWQSGNAYDPSGVEFTPNIPTEEIYGMPHKFGVNGTVFSTKPLVFGGNIIDNFSITFKDGKIIDFSAEKGFETLKKLIETDEGSHYIGEVALVPFNSPISDTNTVFFNTLFDENASCHLAIGAAYRTNIKDGENIPDNMLDEKGVNDSMAHVDFMIGSSDMNITGIKSDGETVDIFINGNWAF</sequence>
<evidence type="ECO:0000256" key="5">
    <source>
        <dbReference type="ARBA" id="ARBA00022438"/>
    </source>
</evidence>
<dbReference type="AlphaFoldDB" id="A0A544QV08"/>
<comment type="cofactor">
    <cofactor evidence="3">
        <name>Zn(2+)</name>
        <dbReference type="ChEBI" id="CHEBI:29105"/>
    </cofactor>
</comment>
<evidence type="ECO:0000256" key="4">
    <source>
        <dbReference type="ARBA" id="ARBA00008236"/>
    </source>
</evidence>
<keyword evidence="6" id="KW-0645">Protease</keyword>
<evidence type="ECO:0000256" key="9">
    <source>
        <dbReference type="ARBA" id="ARBA00023049"/>
    </source>
</evidence>
<dbReference type="InterPro" id="IPR035097">
    <property type="entry name" value="M29_N-terminal"/>
</dbReference>
<dbReference type="GO" id="GO:0004177">
    <property type="term" value="F:aminopeptidase activity"/>
    <property type="evidence" value="ECO:0007669"/>
    <property type="project" value="UniProtKB-KW"/>
</dbReference>
<keyword evidence="7" id="KW-0479">Metal-binding</keyword>
<comment type="caution">
    <text evidence="10">The sequence shown here is derived from an EMBL/GenBank/DDBJ whole genome shotgun (WGS) entry which is preliminary data.</text>
</comment>
<evidence type="ECO:0000256" key="1">
    <source>
        <dbReference type="ARBA" id="ARBA00001941"/>
    </source>
</evidence>
<dbReference type="Proteomes" id="UP000317863">
    <property type="component" value="Unassembled WGS sequence"/>
</dbReference>
<keyword evidence="5 10" id="KW-0031">Aminopeptidase</keyword>
<keyword evidence="11" id="KW-1185">Reference proteome</keyword>
<reference evidence="10 11" key="1">
    <citation type="submission" date="2019-02" db="EMBL/GenBank/DDBJ databases">
        <title>Peptostreptococcaceae bacterium ZHW00191 nov., a new bacterium isolated from the human gut.</title>
        <authorList>
            <person name="Zhou H.-W."/>
            <person name="Chen X.-J."/>
        </authorList>
    </citation>
    <scope>NUCLEOTIDE SEQUENCE [LARGE SCALE GENOMIC DNA]</scope>
    <source>
        <strain evidence="10 11">ZHW00191</strain>
    </source>
</reference>
<dbReference type="GO" id="GO:0006508">
    <property type="term" value="P:proteolysis"/>
    <property type="evidence" value="ECO:0007669"/>
    <property type="project" value="UniProtKB-KW"/>
</dbReference>
<name>A0A544QV08_9FIRM</name>
<dbReference type="Pfam" id="PF02073">
    <property type="entry name" value="Peptidase_M29"/>
    <property type="match status" value="1"/>
</dbReference>
<dbReference type="PANTHER" id="PTHR34448:SF3">
    <property type="entry name" value="AMINOPEPTIDASE AMPS"/>
    <property type="match status" value="1"/>
</dbReference>
<dbReference type="OrthoDB" id="9803993at2"/>
<evidence type="ECO:0000313" key="11">
    <source>
        <dbReference type="Proteomes" id="UP000317863"/>
    </source>
</evidence>
<evidence type="ECO:0000256" key="6">
    <source>
        <dbReference type="ARBA" id="ARBA00022670"/>
    </source>
</evidence>
<dbReference type="InterPro" id="IPR000787">
    <property type="entry name" value="Peptidase_M29"/>
</dbReference>
<protein>
    <submittedName>
        <fullName evidence="10">Aminopeptidase</fullName>
    </submittedName>
</protein>
<dbReference type="EMBL" id="SGJB01000009">
    <property type="protein sequence ID" value="TQQ84525.1"/>
    <property type="molecule type" value="Genomic_DNA"/>
</dbReference>
<comment type="cofactor">
    <cofactor evidence="1">
        <name>Co(2+)</name>
        <dbReference type="ChEBI" id="CHEBI:48828"/>
    </cofactor>
</comment>
<dbReference type="SUPFAM" id="SSF144052">
    <property type="entry name" value="Thermophilic metalloprotease-like"/>
    <property type="match status" value="1"/>
</dbReference>
<dbReference type="GO" id="GO:0046872">
    <property type="term" value="F:metal ion binding"/>
    <property type="evidence" value="ECO:0007669"/>
    <property type="project" value="UniProtKB-KW"/>
</dbReference>